<keyword evidence="1" id="KW-0547">Nucleotide-binding</keyword>
<proteinExistence type="predicted"/>
<dbReference type="AlphaFoldDB" id="A0A1A7P735"/>
<keyword evidence="1" id="KW-0067">ATP-binding</keyword>
<keyword evidence="1" id="KW-0378">Hydrolase</keyword>
<sequence>MFWSDEEDVISHQYAYFSIKGVQYIIDFSSDPDLIANFTELDSRICEIVAGHHSYTVKFAVREYYEDHHNNKYLFDAPEDHNFGRKDIQQLKEFLEKFLYEHFKQYQVECYCFIAERDSLNRMYRKMCKRRHLLLADFEPIYGLGNEQNCFIIKTPLYKER</sequence>
<protein>
    <submittedName>
        <fullName evidence="1">Helicase</fullName>
    </submittedName>
</protein>
<organism evidence="1 2">
    <name type="scientific">Gallibacterium anatis</name>
    <dbReference type="NCBI Taxonomy" id="750"/>
    <lineage>
        <taxon>Bacteria</taxon>
        <taxon>Pseudomonadati</taxon>
        <taxon>Pseudomonadota</taxon>
        <taxon>Gammaproteobacteria</taxon>
        <taxon>Pasteurellales</taxon>
        <taxon>Pasteurellaceae</taxon>
        <taxon>Gallibacterium</taxon>
    </lineage>
</organism>
<evidence type="ECO:0000313" key="2">
    <source>
        <dbReference type="Proteomes" id="UP000092643"/>
    </source>
</evidence>
<gene>
    <name evidence="1" type="ORF">QV03_07475</name>
</gene>
<comment type="caution">
    <text evidence="1">The sequence shown here is derived from an EMBL/GenBank/DDBJ whole genome shotgun (WGS) entry which is preliminary data.</text>
</comment>
<dbReference type="Proteomes" id="UP000092643">
    <property type="component" value="Unassembled WGS sequence"/>
</dbReference>
<keyword evidence="1" id="KW-0347">Helicase</keyword>
<evidence type="ECO:0000313" key="1">
    <source>
        <dbReference type="EMBL" id="OBW98282.1"/>
    </source>
</evidence>
<dbReference type="GO" id="GO:0004386">
    <property type="term" value="F:helicase activity"/>
    <property type="evidence" value="ECO:0007669"/>
    <property type="project" value="UniProtKB-KW"/>
</dbReference>
<reference evidence="1 2" key="1">
    <citation type="submission" date="2014-11" db="EMBL/GenBank/DDBJ databases">
        <title>Pan-genome of Gallibacterium spp.</title>
        <authorList>
            <person name="Kudirkiene E."/>
            <person name="Bojesen A.M."/>
        </authorList>
    </citation>
    <scope>NUCLEOTIDE SEQUENCE [LARGE SCALE GENOMIC DNA]</scope>
    <source>
        <strain evidence="1 2">F 279</strain>
    </source>
</reference>
<name>A0A1A7P735_9PAST</name>
<dbReference type="EMBL" id="JTJO01000034">
    <property type="protein sequence ID" value="OBW98282.1"/>
    <property type="molecule type" value="Genomic_DNA"/>
</dbReference>
<accession>A0A1A7P735</accession>